<dbReference type="PANTHER" id="PTHR43070">
    <property type="match status" value="1"/>
</dbReference>
<dbReference type="InterPro" id="IPR042199">
    <property type="entry name" value="AsparK_Bifunc_asparK/hSer_DH"/>
</dbReference>
<reference evidence="3" key="1">
    <citation type="submission" date="2013-08" db="EMBL/GenBank/DDBJ databases">
        <authorList>
            <person name="Mendez C."/>
            <person name="Richter M."/>
            <person name="Ferrer M."/>
            <person name="Sanchez J."/>
        </authorList>
    </citation>
    <scope>NUCLEOTIDE SEQUENCE</scope>
</reference>
<protein>
    <submittedName>
        <fullName evidence="3">Aspartate/glutamate/uridylate kinase domain protein</fullName>
    </submittedName>
</protein>
<dbReference type="GO" id="GO:0004412">
    <property type="term" value="F:homoserine dehydrogenase activity"/>
    <property type="evidence" value="ECO:0007669"/>
    <property type="project" value="InterPro"/>
</dbReference>
<dbReference type="Gene3D" id="1.20.120.1320">
    <property type="entry name" value="Aspartokinase, catalytic domain"/>
    <property type="match status" value="1"/>
</dbReference>
<reference evidence="3" key="2">
    <citation type="journal article" date="2014" name="ISME J.">
        <title>Microbial stratification in low pH oxic and suboxic macroscopic growths along an acid mine drainage.</title>
        <authorList>
            <person name="Mendez-Garcia C."/>
            <person name="Mesa V."/>
            <person name="Sprenger R.R."/>
            <person name="Richter M."/>
            <person name="Diez M.S."/>
            <person name="Solano J."/>
            <person name="Bargiela R."/>
            <person name="Golyshina O.V."/>
            <person name="Manteca A."/>
            <person name="Ramos J.L."/>
            <person name="Gallego J.R."/>
            <person name="Llorente I."/>
            <person name="Martins Dos Santos V.A."/>
            <person name="Jensen O.N."/>
            <person name="Pelaez A.I."/>
            <person name="Sanchez J."/>
            <person name="Ferrer M."/>
        </authorList>
    </citation>
    <scope>NUCLEOTIDE SEQUENCE</scope>
</reference>
<accession>T0ZSK0</accession>
<feature type="domain" description="Aspartate/glutamate/uridylate kinase" evidence="2">
    <location>
        <begin position="3"/>
        <end position="171"/>
    </location>
</feature>
<name>T0ZSK0_9ZZZZ</name>
<comment type="caution">
    <text evidence="3">The sequence shown here is derived from an EMBL/GenBank/DDBJ whole genome shotgun (WGS) entry which is preliminary data.</text>
</comment>
<dbReference type="PANTHER" id="PTHR43070:SF5">
    <property type="entry name" value="HOMOSERINE DEHYDROGENASE"/>
    <property type="match status" value="1"/>
</dbReference>
<keyword evidence="3" id="KW-0808">Transferase</keyword>
<dbReference type="InterPro" id="IPR011147">
    <property type="entry name" value="Bifunc_Aspkin/hSer_DH"/>
</dbReference>
<evidence type="ECO:0000313" key="3">
    <source>
        <dbReference type="EMBL" id="EQD51266.1"/>
    </source>
</evidence>
<dbReference type="Gene3D" id="3.40.1160.10">
    <property type="entry name" value="Acetylglutamate kinase-like"/>
    <property type="match status" value="1"/>
</dbReference>
<organism evidence="3">
    <name type="scientific">mine drainage metagenome</name>
    <dbReference type="NCBI Taxonomy" id="410659"/>
    <lineage>
        <taxon>unclassified sequences</taxon>
        <taxon>metagenomes</taxon>
        <taxon>ecological metagenomes</taxon>
    </lineage>
</organism>
<keyword evidence="1" id="KW-0521">NADP</keyword>
<dbReference type="EMBL" id="AUZZ01004966">
    <property type="protein sequence ID" value="EQD51266.1"/>
    <property type="molecule type" value="Genomic_DNA"/>
</dbReference>
<evidence type="ECO:0000259" key="2">
    <source>
        <dbReference type="Pfam" id="PF00696"/>
    </source>
</evidence>
<dbReference type="InterPro" id="IPR001048">
    <property type="entry name" value="Asp/Glu/Uridylate_kinase"/>
</dbReference>
<dbReference type="AlphaFoldDB" id="T0ZSK0"/>
<keyword evidence="3" id="KW-0418">Kinase</keyword>
<evidence type="ECO:0000256" key="1">
    <source>
        <dbReference type="ARBA" id="ARBA00022857"/>
    </source>
</evidence>
<dbReference type="GO" id="GO:0016301">
    <property type="term" value="F:kinase activity"/>
    <property type="evidence" value="ECO:0007669"/>
    <property type="project" value="UniProtKB-KW"/>
</dbReference>
<feature type="non-terminal residue" evidence="3">
    <location>
        <position position="176"/>
    </location>
</feature>
<dbReference type="Pfam" id="PF00696">
    <property type="entry name" value="AA_kinase"/>
    <property type="match status" value="1"/>
</dbReference>
<proteinExistence type="predicted"/>
<dbReference type="InterPro" id="IPR036393">
    <property type="entry name" value="AceGlu_kinase-like_sf"/>
</dbReference>
<gene>
    <name evidence="3" type="ORF">B2A_06954</name>
</gene>
<sequence>MRDLIAGYGEIWSTKLFHRYLESRGSRRGPLQWIDARRVVVVEWGPLGPAVQWDASRERLADLVDADFKGTLIITGFIAADRRGVQTTLGRNGSDFSASIFGALLRAAEIYIWTDVDGVLSADPRRVPDATVIDSLSYSEAMELAYFGAKVLHPQTMAPAVGDGIPIWIRNTFAPH</sequence>
<dbReference type="GO" id="GO:0009067">
    <property type="term" value="P:aspartate family amino acid biosynthetic process"/>
    <property type="evidence" value="ECO:0007669"/>
    <property type="project" value="InterPro"/>
</dbReference>
<dbReference type="GO" id="GO:0009090">
    <property type="term" value="P:homoserine biosynthetic process"/>
    <property type="evidence" value="ECO:0007669"/>
    <property type="project" value="TreeGrafter"/>
</dbReference>
<dbReference type="SUPFAM" id="SSF53633">
    <property type="entry name" value="Carbamate kinase-like"/>
    <property type="match status" value="1"/>
</dbReference>